<organism evidence="3 4">
    <name type="scientific">Naematelia encephala</name>
    <dbReference type="NCBI Taxonomy" id="71784"/>
    <lineage>
        <taxon>Eukaryota</taxon>
        <taxon>Fungi</taxon>
        <taxon>Dikarya</taxon>
        <taxon>Basidiomycota</taxon>
        <taxon>Agaricomycotina</taxon>
        <taxon>Tremellomycetes</taxon>
        <taxon>Tremellales</taxon>
        <taxon>Naemateliaceae</taxon>
        <taxon>Naematelia</taxon>
    </lineage>
</organism>
<feature type="region of interest" description="Disordered" evidence="1">
    <location>
        <begin position="81"/>
        <end position="139"/>
    </location>
</feature>
<feature type="compositionally biased region" description="Basic and acidic residues" evidence="1">
    <location>
        <begin position="208"/>
        <end position="233"/>
    </location>
</feature>
<protein>
    <recommendedName>
        <fullName evidence="2">LysM domain-containing protein</fullName>
    </recommendedName>
</protein>
<feature type="compositionally biased region" description="Gly residues" evidence="1">
    <location>
        <begin position="271"/>
        <end position="282"/>
    </location>
</feature>
<dbReference type="OrthoDB" id="2107166at2759"/>
<sequence length="338" mass="37559">MNIRRKMSYCQTCYTELRPSESVYTTPCCSSPICSRCITRNPRLKEYSPCLRCGDVRTDIGNRAIRDGRLRLEEARRSEHIGQFTIGDDDDEVEIGDEDAPPGYTSDPEPPTKSDKATDTRARHGGAENEEELQAVEVRHPVSRSDTILSIARRYAADPHEILSLNNLPPSTLSTQPHLLRTRQTLLISRRLMPKSKLPSSTLFSTPADKDYSPYEKKPEHSDGNEDEARRAEERRVKRFQLITKTADPCVGRAYVGLAAAEESASTSDGIGFGGSGEGMGGKKTHLPQEGNRAERAVERFLDDDEWEREWGGPARASKGVDGRWKVVGSGLKLGLKA</sequence>
<dbReference type="AlphaFoldDB" id="A0A1Y2BJT8"/>
<comment type="caution">
    <text evidence="3">The sequence shown here is derived from an EMBL/GenBank/DDBJ whole genome shotgun (WGS) entry which is preliminary data.</text>
</comment>
<dbReference type="EMBL" id="MCFC01000002">
    <property type="protein sequence ID" value="ORY35041.1"/>
    <property type="molecule type" value="Genomic_DNA"/>
</dbReference>
<feature type="compositionally biased region" description="Basic and acidic residues" evidence="1">
    <location>
        <begin position="110"/>
        <end position="127"/>
    </location>
</feature>
<dbReference type="PROSITE" id="PS51782">
    <property type="entry name" value="LYSM"/>
    <property type="match status" value="1"/>
</dbReference>
<dbReference type="Proteomes" id="UP000193986">
    <property type="component" value="Unassembled WGS sequence"/>
</dbReference>
<evidence type="ECO:0000313" key="3">
    <source>
        <dbReference type="EMBL" id="ORY35041.1"/>
    </source>
</evidence>
<name>A0A1Y2BJT8_9TREE</name>
<dbReference type="InterPro" id="IPR018392">
    <property type="entry name" value="LysM"/>
</dbReference>
<proteinExistence type="predicted"/>
<feature type="region of interest" description="Disordered" evidence="1">
    <location>
        <begin position="266"/>
        <end position="294"/>
    </location>
</feature>
<keyword evidence="4" id="KW-1185">Reference proteome</keyword>
<dbReference type="SUPFAM" id="SSF54106">
    <property type="entry name" value="LysM domain"/>
    <property type="match status" value="1"/>
</dbReference>
<evidence type="ECO:0000256" key="1">
    <source>
        <dbReference type="SAM" id="MobiDB-lite"/>
    </source>
</evidence>
<reference evidence="3 4" key="1">
    <citation type="submission" date="2016-07" db="EMBL/GenBank/DDBJ databases">
        <title>Pervasive Adenine N6-methylation of Active Genes in Fungi.</title>
        <authorList>
            <consortium name="DOE Joint Genome Institute"/>
            <person name="Mondo S.J."/>
            <person name="Dannebaum R.O."/>
            <person name="Kuo R.C."/>
            <person name="Labutti K."/>
            <person name="Haridas S."/>
            <person name="Kuo A."/>
            <person name="Salamov A."/>
            <person name="Ahrendt S.R."/>
            <person name="Lipzen A."/>
            <person name="Sullivan W."/>
            <person name="Andreopoulos W.B."/>
            <person name="Clum A."/>
            <person name="Lindquist E."/>
            <person name="Daum C."/>
            <person name="Ramamoorthy G.K."/>
            <person name="Gryganskyi A."/>
            <person name="Culley D."/>
            <person name="Magnuson J.K."/>
            <person name="James T.Y."/>
            <person name="O'Malley M.A."/>
            <person name="Stajich J.E."/>
            <person name="Spatafora J.W."/>
            <person name="Visel A."/>
            <person name="Grigoriev I.V."/>
        </authorList>
    </citation>
    <scope>NUCLEOTIDE SEQUENCE [LARGE SCALE GENOMIC DNA]</scope>
    <source>
        <strain evidence="3 4">68-887.2</strain>
    </source>
</reference>
<dbReference type="Gene3D" id="3.10.350.10">
    <property type="entry name" value="LysM domain"/>
    <property type="match status" value="1"/>
</dbReference>
<dbReference type="CDD" id="cd00118">
    <property type="entry name" value="LysM"/>
    <property type="match status" value="1"/>
</dbReference>
<gene>
    <name evidence="3" type="ORF">BCR39DRAFT_585968</name>
</gene>
<dbReference type="InterPro" id="IPR036779">
    <property type="entry name" value="LysM_dom_sf"/>
</dbReference>
<accession>A0A1Y2BJT8</accession>
<evidence type="ECO:0000313" key="4">
    <source>
        <dbReference type="Proteomes" id="UP000193986"/>
    </source>
</evidence>
<feature type="region of interest" description="Disordered" evidence="1">
    <location>
        <begin position="197"/>
        <end position="233"/>
    </location>
</feature>
<feature type="domain" description="LysM" evidence="2">
    <location>
        <begin position="138"/>
        <end position="188"/>
    </location>
</feature>
<feature type="compositionally biased region" description="Acidic residues" evidence="1">
    <location>
        <begin position="87"/>
        <end position="100"/>
    </location>
</feature>
<dbReference type="InParanoid" id="A0A1Y2BJT8"/>
<evidence type="ECO:0000259" key="2">
    <source>
        <dbReference type="PROSITE" id="PS51782"/>
    </source>
</evidence>